<dbReference type="AlphaFoldDB" id="A0A226EBK9"/>
<proteinExistence type="predicted"/>
<evidence type="ECO:0008006" key="3">
    <source>
        <dbReference type="Google" id="ProtNLM"/>
    </source>
</evidence>
<dbReference type="Proteomes" id="UP000198287">
    <property type="component" value="Unassembled WGS sequence"/>
</dbReference>
<protein>
    <recommendedName>
        <fullName evidence="3">C2H2-type domain-containing protein</fullName>
    </recommendedName>
</protein>
<sequence>MKPYIEQLVCPGAGKNCYYRRCDHCKKNSKVLLKISEDSKVLKNQETISYRRWLFTNGTHFVVEQKSKEEFLDHITQSLEELLKHHYIYKNQQDFLNKLKNNLREGEIIVWGDFSENYTPIIQPAVQSEYFSHKQVTLHPFTIYWRAKNSRTGPGEDLFKTYNATYSMVTEIVSCADKTQNYSRSSLDKELTDQDPEIGVRLRKRSHGGRPRLEEDQPELLKAIVEIAMYGSGADERRRSDTIRTVQTLDDLTAELKLQGYMLQRSGVFLRLLPNNSRTAEGKRHVTTVPVKLARSTNDLHKEHSDAKFCKATINFWEEICSVLGPSEVLFISQDDQLSAIIEIKSNMFGDPKAVTYGGPTFISIRSGKHSTSSAASHARDIETLLENEDFVELCKTNPNDIKPVVVIVVDGGPDENPRYEKVMNAAIGHFKKYNLDALFIATNAPGRSAFNRVERGMAPLSKELAGVILPHDHFRSHLDDNGKTMDIELQKENFKHAGKVLAEIWSGIVIDGSKTVACYVEPDDSEKEIISSCVDADWSSRHVRESHYFFQVVKCSNFDCCFQPRSSYFKILNQFVPAPLCVIQDGLTINDNSSGIDAFPSMMFRKNLDDNFLRQGTKKEFAFDYCCPSVKDLLQQRTCHLCGIYHALMKSLKNHYKLCKSQHTTSRKGADLEVKVERQAHDEVMGNPVDPVQPLPPALRTPIFLPTTPTCSPSQYTNQRSYLGDSSWRRSSRAQSPAIRLRLMAQLVVAGTGVAGGVTGHAGGGYEWTRLTWR</sequence>
<evidence type="ECO:0000313" key="2">
    <source>
        <dbReference type="Proteomes" id="UP000198287"/>
    </source>
</evidence>
<comment type="caution">
    <text evidence="1">The sequence shown here is derived from an EMBL/GenBank/DDBJ whole genome shotgun (WGS) entry which is preliminary data.</text>
</comment>
<dbReference type="PANTHER" id="PTHR46954">
    <property type="entry name" value="C2H2-TYPE DOMAIN-CONTAINING PROTEIN"/>
    <property type="match status" value="1"/>
</dbReference>
<accession>A0A226EBK9</accession>
<gene>
    <name evidence="1" type="ORF">Fcan01_11900</name>
</gene>
<name>A0A226EBK9_FOLCA</name>
<organism evidence="1 2">
    <name type="scientific">Folsomia candida</name>
    <name type="common">Springtail</name>
    <dbReference type="NCBI Taxonomy" id="158441"/>
    <lineage>
        <taxon>Eukaryota</taxon>
        <taxon>Metazoa</taxon>
        <taxon>Ecdysozoa</taxon>
        <taxon>Arthropoda</taxon>
        <taxon>Hexapoda</taxon>
        <taxon>Collembola</taxon>
        <taxon>Entomobryomorpha</taxon>
        <taxon>Isotomoidea</taxon>
        <taxon>Isotomidae</taxon>
        <taxon>Proisotominae</taxon>
        <taxon>Folsomia</taxon>
    </lineage>
</organism>
<evidence type="ECO:0000313" key="1">
    <source>
        <dbReference type="EMBL" id="OXA54799.1"/>
    </source>
</evidence>
<dbReference type="EMBL" id="LNIX01000005">
    <property type="protein sequence ID" value="OXA54799.1"/>
    <property type="molecule type" value="Genomic_DNA"/>
</dbReference>
<dbReference type="PANTHER" id="PTHR46954:SF1">
    <property type="entry name" value="C2H2-TYPE DOMAIN-CONTAINING PROTEIN"/>
    <property type="match status" value="1"/>
</dbReference>
<dbReference type="OrthoDB" id="7698126at2759"/>
<keyword evidence="2" id="KW-1185">Reference proteome</keyword>
<reference evidence="1 2" key="1">
    <citation type="submission" date="2015-12" db="EMBL/GenBank/DDBJ databases">
        <title>The genome of Folsomia candida.</title>
        <authorList>
            <person name="Faddeeva A."/>
            <person name="Derks M.F."/>
            <person name="Anvar Y."/>
            <person name="Smit S."/>
            <person name="Van Straalen N."/>
            <person name="Roelofs D."/>
        </authorList>
    </citation>
    <scope>NUCLEOTIDE SEQUENCE [LARGE SCALE GENOMIC DNA]</scope>
    <source>
        <strain evidence="1 2">VU population</strain>
        <tissue evidence="1">Whole body</tissue>
    </source>
</reference>